<reference evidence="2 3" key="1">
    <citation type="submission" date="2024-06" db="EMBL/GenBank/DDBJ databases">
        <title>Chitinophaga defluvii sp. nov., isolated from municipal sewage.</title>
        <authorList>
            <person name="Zhang L."/>
        </authorList>
    </citation>
    <scope>NUCLEOTIDE SEQUENCE [LARGE SCALE GENOMIC DNA]</scope>
    <source>
        <strain evidence="2 3">H8</strain>
    </source>
</reference>
<feature type="chain" id="PRO_5045375505" description="TerB family tellurite resistance protein" evidence="1">
    <location>
        <begin position="21"/>
        <end position="218"/>
    </location>
</feature>
<dbReference type="RefSeq" id="WP_354661316.1">
    <property type="nucleotide sequence ID" value="NZ_JBEXAC010000002.1"/>
</dbReference>
<keyword evidence="3" id="KW-1185">Reference proteome</keyword>
<comment type="caution">
    <text evidence="2">The sequence shown here is derived from an EMBL/GenBank/DDBJ whole genome shotgun (WGS) entry which is preliminary data.</text>
</comment>
<feature type="signal peptide" evidence="1">
    <location>
        <begin position="1"/>
        <end position="20"/>
    </location>
</feature>
<protein>
    <recommendedName>
        <fullName evidence="4">TerB family tellurite resistance protein</fullName>
    </recommendedName>
</protein>
<keyword evidence="1" id="KW-0732">Signal</keyword>
<evidence type="ECO:0000256" key="1">
    <source>
        <dbReference type="SAM" id="SignalP"/>
    </source>
</evidence>
<proteinExistence type="predicted"/>
<organism evidence="2 3">
    <name type="scientific">Chitinophaga defluvii</name>
    <dbReference type="NCBI Taxonomy" id="3163343"/>
    <lineage>
        <taxon>Bacteria</taxon>
        <taxon>Pseudomonadati</taxon>
        <taxon>Bacteroidota</taxon>
        <taxon>Chitinophagia</taxon>
        <taxon>Chitinophagales</taxon>
        <taxon>Chitinophagaceae</taxon>
        <taxon>Chitinophaga</taxon>
    </lineage>
</organism>
<name>A0ABV2T6L7_9BACT</name>
<sequence length="218" mass="24583">MNKILSLLLVLMAVSGSGKAQTFAEWFQQKKTQKKYLIQQIAALQVYIGYAKKGYNIAKDGLNTIGGFTRGEFDLHGDFINSLKKVNPEIKRYAKVADIIALQMKIVQQSGGAYRQLQRSDMFSAGELSYVNRVLGRLLDDCEKILDELITVTTSGKLEMKDDERMARIDRLYLDMQDSYTFSKSFTDEAQSLALSRKKDITDVSTSRALQGIKTNEP</sequence>
<evidence type="ECO:0000313" key="3">
    <source>
        <dbReference type="Proteomes" id="UP001549749"/>
    </source>
</evidence>
<dbReference type="EMBL" id="JBEXAC010000002">
    <property type="protein sequence ID" value="MET6998673.1"/>
    <property type="molecule type" value="Genomic_DNA"/>
</dbReference>
<accession>A0ABV2T6L7</accession>
<dbReference type="Proteomes" id="UP001549749">
    <property type="component" value="Unassembled WGS sequence"/>
</dbReference>
<evidence type="ECO:0008006" key="4">
    <source>
        <dbReference type="Google" id="ProtNLM"/>
    </source>
</evidence>
<gene>
    <name evidence="2" type="ORF">ABR189_14915</name>
</gene>
<evidence type="ECO:0000313" key="2">
    <source>
        <dbReference type="EMBL" id="MET6998673.1"/>
    </source>
</evidence>